<dbReference type="InterPro" id="IPR029058">
    <property type="entry name" value="AB_hydrolase_fold"/>
</dbReference>
<dbReference type="Pfam" id="PF00975">
    <property type="entry name" value="Thioesterase"/>
    <property type="match status" value="1"/>
</dbReference>
<comment type="caution">
    <text evidence="3">The sequence shown here is derived from an EMBL/GenBank/DDBJ whole genome shotgun (WGS) entry which is preliminary data.</text>
</comment>
<evidence type="ECO:0000313" key="4">
    <source>
        <dbReference type="Proteomes" id="UP001489897"/>
    </source>
</evidence>
<evidence type="ECO:0000313" key="3">
    <source>
        <dbReference type="EMBL" id="MEM5426188.1"/>
    </source>
</evidence>
<name>A0ABU9S2Y8_9BURK</name>
<protein>
    <submittedName>
        <fullName evidence="3">Alpha/beta fold hydrolase</fullName>
    </submittedName>
</protein>
<accession>A0ABU9S2Y8</accession>
<dbReference type="RefSeq" id="WP_342949897.1">
    <property type="nucleotide sequence ID" value="NZ_JAYMRV010000015.1"/>
</dbReference>
<dbReference type="Gene3D" id="3.40.50.1820">
    <property type="entry name" value="alpha/beta hydrolase"/>
    <property type="match status" value="1"/>
</dbReference>
<dbReference type="PANTHER" id="PTHR11487">
    <property type="entry name" value="THIOESTERASE"/>
    <property type="match status" value="1"/>
</dbReference>
<dbReference type="EMBL" id="JAYMRV010000015">
    <property type="protein sequence ID" value="MEM5426188.1"/>
    <property type="molecule type" value="Genomic_DNA"/>
</dbReference>
<comment type="similarity">
    <text evidence="1">Belongs to the thioesterase family.</text>
</comment>
<dbReference type="SUPFAM" id="SSF53474">
    <property type="entry name" value="alpha/beta-Hydrolases"/>
    <property type="match status" value="1"/>
</dbReference>
<dbReference type="GO" id="GO:0016787">
    <property type="term" value="F:hydrolase activity"/>
    <property type="evidence" value="ECO:0007669"/>
    <property type="project" value="UniProtKB-KW"/>
</dbReference>
<keyword evidence="3" id="KW-0378">Hydrolase</keyword>
<dbReference type="Proteomes" id="UP001489897">
    <property type="component" value="Unassembled WGS sequence"/>
</dbReference>
<sequence length="246" mass="27079">MTTRWFPSATPTTTARLSLFCFAHAGGGASAFRGWRRLLEPAIDVFAVQLPGRESRLDEAPHTRMDQAADEVAAAMQPYLGRPFALFGHSMGAAVAFEVAMRLTCAPVHLFVSSWLLPKSAPHPGRFVNQVTDTELLQAVSRYGGLPDGLLRDAEFAQEFVRVLRADMTLLDAYRPAVVQLRCPVTVLGGADDPVVRAAELERWREFERVAAVRVFPGGHFYLRDSQSALLDTVSRQMLGLPADLQ</sequence>
<organism evidence="3 4">
    <name type="scientific">Paraburkholderia ferrariae</name>
    <dbReference type="NCBI Taxonomy" id="386056"/>
    <lineage>
        <taxon>Bacteria</taxon>
        <taxon>Pseudomonadati</taxon>
        <taxon>Pseudomonadota</taxon>
        <taxon>Betaproteobacteria</taxon>
        <taxon>Burkholderiales</taxon>
        <taxon>Burkholderiaceae</taxon>
        <taxon>Paraburkholderia</taxon>
    </lineage>
</organism>
<reference evidence="3 4" key="1">
    <citation type="submission" date="2024-01" db="EMBL/GenBank/DDBJ databases">
        <title>The diversity of rhizobia nodulating Mimosa spp. in eleven states of Brazil covering several biomes is determined by host plant, location, and edaphic factors.</title>
        <authorList>
            <person name="Rouws L."/>
            <person name="Barauna A."/>
            <person name="Beukes C."/>
            <person name="De Faria S.M."/>
            <person name="Gross E."/>
            <person name="Dos Reis Junior F.B."/>
            <person name="Simon M."/>
            <person name="Maluk M."/>
            <person name="Odee D.W."/>
            <person name="Kenicer G."/>
            <person name="Young J.P.W."/>
            <person name="Reis V.M."/>
            <person name="Zilli J."/>
            <person name="James E.K."/>
        </authorList>
    </citation>
    <scope>NUCLEOTIDE SEQUENCE [LARGE SCALE GENOMIC DNA]</scope>
    <source>
        <strain evidence="3 4">JPY167</strain>
    </source>
</reference>
<evidence type="ECO:0000256" key="1">
    <source>
        <dbReference type="ARBA" id="ARBA00007169"/>
    </source>
</evidence>
<evidence type="ECO:0000259" key="2">
    <source>
        <dbReference type="Pfam" id="PF00975"/>
    </source>
</evidence>
<dbReference type="InterPro" id="IPR012223">
    <property type="entry name" value="TEII"/>
</dbReference>
<dbReference type="PANTHER" id="PTHR11487:SF0">
    <property type="entry name" value="S-ACYL FATTY ACID SYNTHASE THIOESTERASE, MEDIUM CHAIN"/>
    <property type="match status" value="1"/>
</dbReference>
<feature type="domain" description="Thioesterase" evidence="2">
    <location>
        <begin position="19"/>
        <end position="237"/>
    </location>
</feature>
<dbReference type="InterPro" id="IPR001031">
    <property type="entry name" value="Thioesterase"/>
</dbReference>
<proteinExistence type="inferred from homology"/>
<keyword evidence="4" id="KW-1185">Reference proteome</keyword>
<gene>
    <name evidence="3" type="ORF">VSR73_34795</name>
</gene>